<dbReference type="RefSeq" id="XP_030753689.1">
    <property type="nucleotide sequence ID" value="XM_030897829.1"/>
</dbReference>
<dbReference type="AlphaFoldDB" id="A0A6J2XSV8"/>
<reference evidence="2" key="1">
    <citation type="submission" date="2025-08" db="UniProtKB">
        <authorList>
            <consortium name="RefSeq"/>
        </authorList>
    </citation>
    <scope>IDENTIFICATION</scope>
    <source>
        <tissue evidence="2">Gonads</tissue>
    </source>
</reference>
<protein>
    <submittedName>
        <fullName evidence="2">Uncharacterized protein LOC115880573</fullName>
    </submittedName>
</protein>
<dbReference type="InParanoid" id="A0A6J2XSV8"/>
<evidence type="ECO:0000313" key="2">
    <source>
        <dbReference type="RefSeq" id="XP_030753689.1"/>
    </source>
</evidence>
<evidence type="ECO:0000313" key="1">
    <source>
        <dbReference type="Proteomes" id="UP000504635"/>
    </source>
</evidence>
<dbReference type="Proteomes" id="UP000504635">
    <property type="component" value="Unplaced"/>
</dbReference>
<name>A0A6J2XSV8_SITOR</name>
<dbReference type="OrthoDB" id="8046612at2759"/>
<sequence length="422" mass="49240">MALEIENSGTADNEDDDVGCYFLQPSASPYNITEKVQQANFDLFNSTPEVTRSIKVKFREELVSFEPDMTDDDVNSIESDHIEEDLAIREEDCDIVEEINEPTPKMFNTILRNDTNLDDTEEETAFEEEVLTSDEEPEDNQAFNIGREIQKTTKEVISEDQIENEINLEKRQVQFDKMSKTNPKRRRKSKYCTEVHCKDHCIEKIDKNLSISIKKLEIHEKSTVNLPPLQLHQRQCCDDVKLSSSSQNLPNYNGYRSEYGLTYRQLKNKNRHLEMIKQKELARQKLIEQYRHLKVQQNETVFCQWLKEVSRRNKEQTELKNQFKIKHKTSPFEILPKSLSPMAINNNKHVIKTGRTKERPKTAGYNEFVPKTNVKKKRPHTTQSCVYIEVPQNLLKRGIYIGDLLVTNSMEIGKKLHILTVS</sequence>
<keyword evidence="1" id="KW-1185">Reference proteome</keyword>
<dbReference type="GeneID" id="115880573"/>
<dbReference type="KEGG" id="soy:115880573"/>
<gene>
    <name evidence="2" type="primary">LOC115880573</name>
</gene>
<proteinExistence type="predicted"/>
<accession>A0A6J2XSV8</accession>
<organism evidence="1 2">
    <name type="scientific">Sitophilus oryzae</name>
    <name type="common">Rice weevil</name>
    <name type="synonym">Curculio oryzae</name>
    <dbReference type="NCBI Taxonomy" id="7048"/>
    <lineage>
        <taxon>Eukaryota</taxon>
        <taxon>Metazoa</taxon>
        <taxon>Ecdysozoa</taxon>
        <taxon>Arthropoda</taxon>
        <taxon>Hexapoda</taxon>
        <taxon>Insecta</taxon>
        <taxon>Pterygota</taxon>
        <taxon>Neoptera</taxon>
        <taxon>Endopterygota</taxon>
        <taxon>Coleoptera</taxon>
        <taxon>Polyphaga</taxon>
        <taxon>Cucujiformia</taxon>
        <taxon>Curculionidae</taxon>
        <taxon>Dryophthorinae</taxon>
        <taxon>Sitophilus</taxon>
    </lineage>
</organism>